<keyword evidence="10 13" id="KW-1133">Transmembrane helix</keyword>
<keyword evidence="4" id="KW-0597">Phosphoprotein</keyword>
<comment type="caution">
    <text evidence="16">The sequence shown here is derived from an EMBL/GenBank/DDBJ whole genome shotgun (WGS) entry which is preliminary data.</text>
</comment>
<dbReference type="InterPro" id="IPR005467">
    <property type="entry name" value="His_kinase_dom"/>
</dbReference>
<evidence type="ECO:0000256" key="6">
    <source>
        <dbReference type="ARBA" id="ARBA00022692"/>
    </source>
</evidence>
<evidence type="ECO:0000256" key="7">
    <source>
        <dbReference type="ARBA" id="ARBA00022741"/>
    </source>
</evidence>
<evidence type="ECO:0000256" key="4">
    <source>
        <dbReference type="ARBA" id="ARBA00022553"/>
    </source>
</evidence>
<evidence type="ECO:0000256" key="9">
    <source>
        <dbReference type="ARBA" id="ARBA00022840"/>
    </source>
</evidence>
<dbReference type="Gene3D" id="1.10.287.130">
    <property type="match status" value="1"/>
</dbReference>
<feature type="domain" description="Histidine kinase" evidence="14">
    <location>
        <begin position="237"/>
        <end position="447"/>
    </location>
</feature>
<dbReference type="EMBL" id="JAUSRO010000014">
    <property type="protein sequence ID" value="MDP9901840.1"/>
    <property type="molecule type" value="Genomic_DNA"/>
</dbReference>
<comment type="catalytic activity">
    <reaction evidence="1">
        <text>ATP + protein L-histidine = ADP + protein N-phospho-L-histidine.</text>
        <dbReference type="EC" id="2.7.13.3"/>
    </reaction>
</comment>
<evidence type="ECO:0000256" key="11">
    <source>
        <dbReference type="ARBA" id="ARBA00023012"/>
    </source>
</evidence>
<dbReference type="SMART" id="SM00388">
    <property type="entry name" value="HisKA"/>
    <property type="match status" value="1"/>
</dbReference>
<dbReference type="Pfam" id="PF08521">
    <property type="entry name" value="2CSK_N"/>
    <property type="match status" value="1"/>
</dbReference>
<comment type="subcellular location">
    <subcellularLocation>
        <location evidence="2">Membrane</location>
        <topology evidence="2">Multi-pass membrane protein</topology>
    </subcellularLocation>
</comment>
<dbReference type="Proteomes" id="UP001226867">
    <property type="component" value="Unassembled WGS sequence"/>
</dbReference>
<evidence type="ECO:0000256" key="5">
    <source>
        <dbReference type="ARBA" id="ARBA00022679"/>
    </source>
</evidence>
<dbReference type="CDD" id="cd00082">
    <property type="entry name" value="HisKA"/>
    <property type="match status" value="1"/>
</dbReference>
<dbReference type="EC" id="2.7.13.3" evidence="3"/>
<dbReference type="InterPro" id="IPR003594">
    <property type="entry name" value="HATPase_dom"/>
</dbReference>
<evidence type="ECO:0000313" key="16">
    <source>
        <dbReference type="EMBL" id="MDP9901840.1"/>
    </source>
</evidence>
<keyword evidence="9" id="KW-0067">ATP-binding</keyword>
<evidence type="ECO:0000256" key="12">
    <source>
        <dbReference type="SAM" id="MobiDB-lite"/>
    </source>
</evidence>
<evidence type="ECO:0000256" key="10">
    <source>
        <dbReference type="ARBA" id="ARBA00022989"/>
    </source>
</evidence>
<reference evidence="16 17" key="1">
    <citation type="submission" date="2023-07" db="EMBL/GenBank/DDBJ databases">
        <title>Sorghum-associated microbial communities from plants grown in Nebraska, USA.</title>
        <authorList>
            <person name="Schachtman D."/>
        </authorList>
    </citation>
    <scope>NUCLEOTIDE SEQUENCE [LARGE SCALE GENOMIC DNA]</scope>
    <source>
        <strain evidence="16 17">DS1607</strain>
    </source>
</reference>
<keyword evidence="8 16" id="KW-0418">Kinase</keyword>
<dbReference type="InterPro" id="IPR003661">
    <property type="entry name" value="HisK_dim/P_dom"/>
</dbReference>
<dbReference type="GO" id="GO:0004673">
    <property type="term" value="F:protein histidine kinase activity"/>
    <property type="evidence" value="ECO:0007669"/>
    <property type="project" value="UniProtKB-EC"/>
</dbReference>
<dbReference type="SUPFAM" id="SSF55874">
    <property type="entry name" value="ATPase domain of HSP90 chaperone/DNA topoisomerase II/histidine kinase"/>
    <property type="match status" value="1"/>
</dbReference>
<evidence type="ECO:0000256" key="3">
    <source>
        <dbReference type="ARBA" id="ARBA00012438"/>
    </source>
</evidence>
<accession>A0ABT9SBW2</accession>
<feature type="domain" description="HAMP" evidence="15">
    <location>
        <begin position="177"/>
        <end position="229"/>
    </location>
</feature>
<feature type="transmembrane region" description="Helical" evidence="13">
    <location>
        <begin position="7"/>
        <end position="27"/>
    </location>
</feature>
<protein>
    <recommendedName>
        <fullName evidence="3">histidine kinase</fullName>
        <ecNumber evidence="3">2.7.13.3</ecNumber>
    </recommendedName>
</protein>
<keyword evidence="7" id="KW-0547">Nucleotide-binding</keyword>
<proteinExistence type="predicted"/>
<dbReference type="PANTHER" id="PTHR45436:SF14">
    <property type="entry name" value="SENSOR PROTEIN QSEC"/>
    <property type="match status" value="1"/>
</dbReference>
<dbReference type="InterPro" id="IPR036890">
    <property type="entry name" value="HATPase_C_sf"/>
</dbReference>
<dbReference type="PANTHER" id="PTHR45436">
    <property type="entry name" value="SENSOR HISTIDINE KINASE YKOH"/>
    <property type="match status" value="1"/>
</dbReference>
<dbReference type="PROSITE" id="PS50109">
    <property type="entry name" value="HIS_KIN"/>
    <property type="match status" value="1"/>
</dbReference>
<dbReference type="InterPro" id="IPR050428">
    <property type="entry name" value="TCS_sensor_his_kinase"/>
</dbReference>
<evidence type="ECO:0000259" key="15">
    <source>
        <dbReference type="PROSITE" id="PS50885"/>
    </source>
</evidence>
<dbReference type="Gene3D" id="1.20.5.1040">
    <property type="entry name" value="Sensor protein qsec"/>
    <property type="match status" value="2"/>
</dbReference>
<dbReference type="SUPFAM" id="SSF47384">
    <property type="entry name" value="Homodimeric domain of signal transducing histidine kinase"/>
    <property type="match status" value="1"/>
</dbReference>
<evidence type="ECO:0000313" key="17">
    <source>
        <dbReference type="Proteomes" id="UP001226867"/>
    </source>
</evidence>
<dbReference type="InterPro" id="IPR013727">
    <property type="entry name" value="2CSK_N"/>
</dbReference>
<dbReference type="InterPro" id="IPR036097">
    <property type="entry name" value="HisK_dim/P_sf"/>
</dbReference>
<sequence length="450" mass="49920">MSLQRRLLLYLLICAPLVWGVALYFSLSRARLEVNELFDAELIRLARQVQATLGHGLPVEAVPPPPAPKGGAVRTGDADEGDLAVAVWDRSGQLMISDREGVQLPYRPERGGFVDEQLRGHAWRVYYLQSFDGRWLVASGQRVYERDELVYGLTVSQVVPWLLVLPVLLGVMAWAVRRALSPMARLTRVLQRRPANDLQPLPEERAPAELRPMLGAMNGLFARIEQMLVRERRFTADAAHELRTPLAVLRAQWDVVQHAGSPAERAAAEAKFGIGLDRMDRLVTQMLALSRVESGIAPTLDEVQWTPIVEQAMSDCLALAERRNIELACDWPPPGRHPMPLLGNEHLLTVLLRNLLDNAVRYAPAGSAVTLRIGQESIEVENAGPPLSAEHLARLGERFYRPDGQQEVGSGLGVSIVRRIAQLHGLELVFGSRADGTGVRALLRFDNAHR</sequence>
<evidence type="ECO:0000256" key="1">
    <source>
        <dbReference type="ARBA" id="ARBA00000085"/>
    </source>
</evidence>
<organism evidence="16 17">
    <name type="scientific">Variovorax ginsengisoli</name>
    <dbReference type="NCBI Taxonomy" id="363844"/>
    <lineage>
        <taxon>Bacteria</taxon>
        <taxon>Pseudomonadati</taxon>
        <taxon>Pseudomonadota</taxon>
        <taxon>Betaproteobacteria</taxon>
        <taxon>Burkholderiales</taxon>
        <taxon>Comamonadaceae</taxon>
        <taxon>Variovorax</taxon>
    </lineage>
</organism>
<dbReference type="SMART" id="SM00387">
    <property type="entry name" value="HATPase_c"/>
    <property type="match status" value="1"/>
</dbReference>
<evidence type="ECO:0000256" key="2">
    <source>
        <dbReference type="ARBA" id="ARBA00004141"/>
    </source>
</evidence>
<dbReference type="Pfam" id="PF00512">
    <property type="entry name" value="HisKA"/>
    <property type="match status" value="1"/>
</dbReference>
<gene>
    <name evidence="16" type="ORF">J2W36_004110</name>
</gene>
<evidence type="ECO:0000259" key="14">
    <source>
        <dbReference type="PROSITE" id="PS50109"/>
    </source>
</evidence>
<evidence type="ECO:0000256" key="13">
    <source>
        <dbReference type="SAM" id="Phobius"/>
    </source>
</evidence>
<dbReference type="Pfam" id="PF02518">
    <property type="entry name" value="HATPase_c"/>
    <property type="match status" value="1"/>
</dbReference>
<evidence type="ECO:0000256" key="8">
    <source>
        <dbReference type="ARBA" id="ARBA00022777"/>
    </source>
</evidence>
<name>A0ABT9SBW2_9BURK</name>
<keyword evidence="11" id="KW-0902">Two-component regulatory system</keyword>
<dbReference type="PROSITE" id="PS50885">
    <property type="entry name" value="HAMP"/>
    <property type="match status" value="1"/>
</dbReference>
<keyword evidence="17" id="KW-1185">Reference proteome</keyword>
<dbReference type="RefSeq" id="WP_307691606.1">
    <property type="nucleotide sequence ID" value="NZ_JAUSRO010000014.1"/>
</dbReference>
<keyword evidence="13" id="KW-0472">Membrane</keyword>
<dbReference type="Gene3D" id="3.30.565.10">
    <property type="entry name" value="Histidine kinase-like ATPase, C-terminal domain"/>
    <property type="match status" value="1"/>
</dbReference>
<feature type="region of interest" description="Disordered" evidence="12">
    <location>
        <begin position="58"/>
        <end position="77"/>
    </location>
</feature>
<keyword evidence="6 13" id="KW-0812">Transmembrane</keyword>
<dbReference type="InterPro" id="IPR003660">
    <property type="entry name" value="HAMP_dom"/>
</dbReference>
<keyword evidence="5 16" id="KW-0808">Transferase</keyword>